<dbReference type="STRING" id="283909.R7UG24"/>
<dbReference type="CDD" id="cd07302">
    <property type="entry name" value="CHD"/>
    <property type="match status" value="1"/>
</dbReference>
<keyword evidence="3 10" id="KW-0812">Transmembrane</keyword>
<name>R7UG24_CAPTE</name>
<keyword evidence="6 10" id="KW-1133">Transmembrane helix</keyword>
<dbReference type="Pfam" id="PF00211">
    <property type="entry name" value="Guanylate_cyc"/>
    <property type="match status" value="1"/>
</dbReference>
<evidence type="ECO:0000256" key="5">
    <source>
        <dbReference type="ARBA" id="ARBA00022741"/>
    </source>
</evidence>
<evidence type="ECO:0000256" key="10">
    <source>
        <dbReference type="SAM" id="Phobius"/>
    </source>
</evidence>
<dbReference type="Pfam" id="PF08376">
    <property type="entry name" value="NIT"/>
    <property type="match status" value="1"/>
</dbReference>
<dbReference type="GO" id="GO:0005886">
    <property type="term" value="C:plasma membrane"/>
    <property type="evidence" value="ECO:0007669"/>
    <property type="project" value="TreeGrafter"/>
</dbReference>
<evidence type="ECO:0000256" key="6">
    <source>
        <dbReference type="ARBA" id="ARBA00022989"/>
    </source>
</evidence>
<reference evidence="12 14" key="2">
    <citation type="journal article" date="2013" name="Nature">
        <title>Insights into bilaterian evolution from three spiralian genomes.</title>
        <authorList>
            <person name="Simakov O."/>
            <person name="Marletaz F."/>
            <person name="Cho S.J."/>
            <person name="Edsinger-Gonzales E."/>
            <person name="Havlak P."/>
            <person name="Hellsten U."/>
            <person name="Kuo D.H."/>
            <person name="Larsson T."/>
            <person name="Lv J."/>
            <person name="Arendt D."/>
            <person name="Savage R."/>
            <person name="Osoegawa K."/>
            <person name="de Jong P."/>
            <person name="Grimwood J."/>
            <person name="Chapman J.A."/>
            <person name="Shapiro H."/>
            <person name="Aerts A."/>
            <person name="Otillar R.P."/>
            <person name="Terry A.Y."/>
            <person name="Boore J.L."/>
            <person name="Grigoriev I.V."/>
            <person name="Lindberg D.R."/>
            <person name="Seaver E.C."/>
            <person name="Weisblat D.A."/>
            <person name="Putnam N.H."/>
            <person name="Rokhsar D.S."/>
        </authorList>
    </citation>
    <scope>NUCLEOTIDE SEQUENCE</scope>
    <source>
        <strain evidence="12 14">I ESC-2004</strain>
    </source>
</reference>
<dbReference type="GO" id="GO:0001653">
    <property type="term" value="F:peptide receptor activity"/>
    <property type="evidence" value="ECO:0007669"/>
    <property type="project" value="TreeGrafter"/>
</dbReference>
<dbReference type="SMART" id="SM00044">
    <property type="entry name" value="CYCc"/>
    <property type="match status" value="1"/>
</dbReference>
<dbReference type="PROSITE" id="PS50125">
    <property type="entry name" value="GUANYLATE_CYCLASE_2"/>
    <property type="match status" value="1"/>
</dbReference>
<dbReference type="FunFam" id="3.30.70.1230:FF:000030">
    <property type="entry name" value="Si:ch211-215j19.12"/>
    <property type="match status" value="1"/>
</dbReference>
<organism evidence="12">
    <name type="scientific">Capitella teleta</name>
    <name type="common">Polychaete worm</name>
    <dbReference type="NCBI Taxonomy" id="283909"/>
    <lineage>
        <taxon>Eukaryota</taxon>
        <taxon>Metazoa</taxon>
        <taxon>Spiralia</taxon>
        <taxon>Lophotrochozoa</taxon>
        <taxon>Annelida</taxon>
        <taxon>Polychaeta</taxon>
        <taxon>Sedentaria</taxon>
        <taxon>Scolecida</taxon>
        <taxon>Capitellidae</taxon>
        <taxon>Capitella</taxon>
    </lineage>
</organism>
<dbReference type="Proteomes" id="UP000014760">
    <property type="component" value="Unassembled WGS sequence"/>
</dbReference>
<dbReference type="PANTHER" id="PTHR11920">
    <property type="entry name" value="GUANYLYL CYCLASE"/>
    <property type="match status" value="1"/>
</dbReference>
<keyword evidence="7 10" id="KW-0472">Membrane</keyword>
<dbReference type="GO" id="GO:0035556">
    <property type="term" value="P:intracellular signal transduction"/>
    <property type="evidence" value="ECO:0007669"/>
    <property type="project" value="InterPro"/>
</dbReference>
<gene>
    <name evidence="12" type="ORF">CAPTEDRAFT_62737</name>
</gene>
<dbReference type="InterPro" id="IPR001054">
    <property type="entry name" value="A/G_cyclase"/>
</dbReference>
<evidence type="ECO:0000256" key="3">
    <source>
        <dbReference type="ARBA" id="ARBA00022692"/>
    </source>
</evidence>
<protein>
    <recommendedName>
        <fullName evidence="2">guanylate cyclase</fullName>
        <ecNumber evidence="2">4.6.1.2</ecNumber>
    </recommendedName>
</protein>
<dbReference type="EMBL" id="KB301771">
    <property type="protein sequence ID" value="ELU05145.1"/>
    <property type="molecule type" value="Genomic_DNA"/>
</dbReference>
<evidence type="ECO:0000256" key="9">
    <source>
        <dbReference type="ARBA" id="ARBA00023293"/>
    </source>
</evidence>
<evidence type="ECO:0000313" key="13">
    <source>
        <dbReference type="EnsemblMetazoa" id="CapteP62737"/>
    </source>
</evidence>
<evidence type="ECO:0000313" key="12">
    <source>
        <dbReference type="EMBL" id="ELU05145.1"/>
    </source>
</evidence>
<dbReference type="OrthoDB" id="1890790at2759"/>
<dbReference type="InterPro" id="IPR029787">
    <property type="entry name" value="Nucleotide_cyclase"/>
</dbReference>
<keyword evidence="14" id="KW-1185">Reference proteome</keyword>
<proteinExistence type="predicted"/>
<accession>R7UG24</accession>
<feature type="domain" description="Guanylate cyclase" evidence="11">
    <location>
        <begin position="388"/>
        <end position="518"/>
    </location>
</feature>
<feature type="non-terminal residue" evidence="12">
    <location>
        <position position="521"/>
    </location>
</feature>
<dbReference type="InterPro" id="IPR013587">
    <property type="entry name" value="Nitrate/nitrite_sensing"/>
</dbReference>
<dbReference type="GO" id="GO:0007168">
    <property type="term" value="P:receptor guanylyl cyclase signaling pathway"/>
    <property type="evidence" value="ECO:0007669"/>
    <property type="project" value="TreeGrafter"/>
</dbReference>
<dbReference type="InterPro" id="IPR011645">
    <property type="entry name" value="HNOB_dom_associated"/>
</dbReference>
<dbReference type="Gene3D" id="6.10.250.780">
    <property type="match status" value="1"/>
</dbReference>
<evidence type="ECO:0000256" key="1">
    <source>
        <dbReference type="ARBA" id="ARBA00004479"/>
    </source>
</evidence>
<sequence>PMSKSGKKLQVLRMMGMTLIPISVLLLFVWGIFSLKIQDHVTTSHVRHSLDFSAKISSLIHTMQVERDAKALHAASIGGNTQWLLLQKYTSTDEAILALPYWPNGGGVPDRFQSKIRFSNFLNRHRFNLSQNHTIELDFYTTQINVFMKWFFDSITEVGSGTIWIHLVALQETLQCEEMLALERLYGLVYYLRGTFESTEDYLMFAKVQDVANATIQAAILYSSVAERMLDEIKQYQGNRTRQEIDRHRIAIRRNPFPENATGSVSKARSWFDKMSVYENNVFKLQKALLKQTETLMLHQETQDRRVLTGLGLVTCMVMLFCPLIMNAVYFLTDHMQKFSLTLVDRTKALDKEKRRTDALLHQMLPESVAEQLKTNHDLVAEEFAEATVFFSDIVGFTSLCADNSPIQTIEILDNLYCLFDDRIRLYDVHKVETIGDAYMVASGLPKRNGNRHAAEIACMSIDLLDRIHTVNIPYLMTKQIKLRIGFHTGRVVAGVVGSKMPRYCLFGDTVHYASSMEQSG</sequence>
<comment type="subcellular location">
    <subcellularLocation>
        <location evidence="1">Membrane</location>
        <topology evidence="1">Single-pass type I membrane protein</topology>
    </subcellularLocation>
</comment>
<keyword evidence="5" id="KW-0547">Nucleotide-binding</keyword>
<feature type="non-terminal residue" evidence="12">
    <location>
        <position position="1"/>
    </location>
</feature>
<evidence type="ECO:0000256" key="2">
    <source>
        <dbReference type="ARBA" id="ARBA00012202"/>
    </source>
</evidence>
<reference evidence="13" key="3">
    <citation type="submission" date="2015-06" db="UniProtKB">
        <authorList>
            <consortium name="EnsemblMetazoa"/>
        </authorList>
    </citation>
    <scope>IDENTIFICATION</scope>
</reference>
<dbReference type="PANTHER" id="PTHR11920:SF501">
    <property type="entry name" value="GUANYLATE CYCLASE 32E"/>
    <property type="match status" value="1"/>
</dbReference>
<dbReference type="EnsemblMetazoa" id="CapteT62737">
    <property type="protein sequence ID" value="CapteP62737"/>
    <property type="gene ID" value="CapteG62737"/>
</dbReference>
<evidence type="ECO:0000256" key="8">
    <source>
        <dbReference type="ARBA" id="ARBA00023239"/>
    </source>
</evidence>
<dbReference type="EMBL" id="AMQN01001349">
    <property type="status" value="NOT_ANNOTATED_CDS"/>
    <property type="molecule type" value="Genomic_DNA"/>
</dbReference>
<evidence type="ECO:0000256" key="4">
    <source>
        <dbReference type="ARBA" id="ARBA00022729"/>
    </source>
</evidence>
<feature type="transmembrane region" description="Helical" evidence="10">
    <location>
        <begin position="307"/>
        <end position="332"/>
    </location>
</feature>
<evidence type="ECO:0000259" key="11">
    <source>
        <dbReference type="PROSITE" id="PS50125"/>
    </source>
</evidence>
<reference evidence="14" key="1">
    <citation type="submission" date="2012-12" db="EMBL/GenBank/DDBJ databases">
        <authorList>
            <person name="Hellsten U."/>
            <person name="Grimwood J."/>
            <person name="Chapman J.A."/>
            <person name="Shapiro H."/>
            <person name="Aerts A."/>
            <person name="Otillar R.P."/>
            <person name="Terry A.Y."/>
            <person name="Boore J.L."/>
            <person name="Simakov O."/>
            <person name="Marletaz F."/>
            <person name="Cho S.-J."/>
            <person name="Edsinger-Gonzales E."/>
            <person name="Havlak P."/>
            <person name="Kuo D.-H."/>
            <person name="Larsson T."/>
            <person name="Lv J."/>
            <person name="Arendt D."/>
            <person name="Savage R."/>
            <person name="Osoegawa K."/>
            <person name="de Jong P."/>
            <person name="Lindberg D.R."/>
            <person name="Seaver E.C."/>
            <person name="Weisblat D.A."/>
            <person name="Putnam N.H."/>
            <person name="Grigoriev I.V."/>
            <person name="Rokhsar D.S."/>
        </authorList>
    </citation>
    <scope>NUCLEOTIDE SEQUENCE</scope>
    <source>
        <strain evidence="14">I ESC-2004</strain>
    </source>
</reference>
<keyword evidence="8" id="KW-0456">Lyase</keyword>
<dbReference type="GO" id="GO:0004383">
    <property type="term" value="F:guanylate cyclase activity"/>
    <property type="evidence" value="ECO:0007669"/>
    <property type="project" value="UniProtKB-EC"/>
</dbReference>
<keyword evidence="4" id="KW-0732">Signal</keyword>
<dbReference type="HOGENOM" id="CLU_016632_0_0_1"/>
<dbReference type="InterPro" id="IPR050401">
    <property type="entry name" value="Cyclic_nucleotide_synthase"/>
</dbReference>
<evidence type="ECO:0000313" key="14">
    <source>
        <dbReference type="Proteomes" id="UP000014760"/>
    </source>
</evidence>
<dbReference type="GO" id="GO:0004016">
    <property type="term" value="F:adenylate cyclase activity"/>
    <property type="evidence" value="ECO:0007669"/>
    <property type="project" value="TreeGrafter"/>
</dbReference>
<dbReference type="SUPFAM" id="SSF55073">
    <property type="entry name" value="Nucleotide cyclase"/>
    <property type="match status" value="1"/>
</dbReference>
<dbReference type="Pfam" id="PF07701">
    <property type="entry name" value="HNOBA"/>
    <property type="match status" value="1"/>
</dbReference>
<dbReference type="AlphaFoldDB" id="R7UG24"/>
<evidence type="ECO:0000256" key="7">
    <source>
        <dbReference type="ARBA" id="ARBA00023136"/>
    </source>
</evidence>
<dbReference type="EC" id="4.6.1.2" evidence="2"/>
<dbReference type="GO" id="GO:0000166">
    <property type="term" value="F:nucleotide binding"/>
    <property type="evidence" value="ECO:0007669"/>
    <property type="project" value="UniProtKB-KW"/>
</dbReference>
<dbReference type="OMA" id="HRAKQMS"/>
<dbReference type="Gene3D" id="3.30.70.1230">
    <property type="entry name" value="Nucleotide cyclase"/>
    <property type="match status" value="1"/>
</dbReference>
<keyword evidence="9" id="KW-0141">cGMP biosynthesis</keyword>